<keyword evidence="3" id="KW-1185">Reference proteome</keyword>
<name>A0A6A6HNM5_VIRVR</name>
<organism evidence="2 3">
    <name type="scientific">Viridothelium virens</name>
    <name type="common">Speckled blister lichen</name>
    <name type="synonym">Trypethelium virens</name>
    <dbReference type="NCBI Taxonomy" id="1048519"/>
    <lineage>
        <taxon>Eukaryota</taxon>
        <taxon>Fungi</taxon>
        <taxon>Dikarya</taxon>
        <taxon>Ascomycota</taxon>
        <taxon>Pezizomycotina</taxon>
        <taxon>Dothideomycetes</taxon>
        <taxon>Dothideomycetes incertae sedis</taxon>
        <taxon>Trypetheliales</taxon>
        <taxon>Trypetheliaceae</taxon>
        <taxon>Viridothelium</taxon>
    </lineage>
</organism>
<keyword evidence="1" id="KW-0732">Signal</keyword>
<gene>
    <name evidence="2" type="ORF">EV356DRAFT_502008</name>
</gene>
<proteinExistence type="predicted"/>
<evidence type="ECO:0008006" key="4">
    <source>
        <dbReference type="Google" id="ProtNLM"/>
    </source>
</evidence>
<sequence>MMMSSRQGAFSIAFILLSSILEDATVGAGDSRIKNEQRIWNMVASSCSNWLLPESSTRFHRWQNVSRIIRSMHYVTNAGRSIDVQLSTSFPEKKLDCSEVLLVNTRIGAKSIPDPEV</sequence>
<feature type="signal peptide" evidence="1">
    <location>
        <begin position="1"/>
        <end position="27"/>
    </location>
</feature>
<accession>A0A6A6HNM5</accession>
<dbReference type="Proteomes" id="UP000800092">
    <property type="component" value="Unassembled WGS sequence"/>
</dbReference>
<reference evidence="2" key="1">
    <citation type="journal article" date="2020" name="Stud. Mycol.">
        <title>101 Dothideomycetes genomes: a test case for predicting lifestyles and emergence of pathogens.</title>
        <authorList>
            <person name="Haridas S."/>
            <person name="Albert R."/>
            <person name="Binder M."/>
            <person name="Bloem J."/>
            <person name="Labutti K."/>
            <person name="Salamov A."/>
            <person name="Andreopoulos B."/>
            <person name="Baker S."/>
            <person name="Barry K."/>
            <person name="Bills G."/>
            <person name="Bluhm B."/>
            <person name="Cannon C."/>
            <person name="Castanera R."/>
            <person name="Culley D."/>
            <person name="Daum C."/>
            <person name="Ezra D."/>
            <person name="Gonzalez J."/>
            <person name="Henrissat B."/>
            <person name="Kuo A."/>
            <person name="Liang C."/>
            <person name="Lipzen A."/>
            <person name="Lutzoni F."/>
            <person name="Magnuson J."/>
            <person name="Mondo S."/>
            <person name="Nolan M."/>
            <person name="Ohm R."/>
            <person name="Pangilinan J."/>
            <person name="Park H.-J."/>
            <person name="Ramirez L."/>
            <person name="Alfaro M."/>
            <person name="Sun H."/>
            <person name="Tritt A."/>
            <person name="Yoshinaga Y."/>
            <person name="Zwiers L.-H."/>
            <person name="Turgeon B."/>
            <person name="Goodwin S."/>
            <person name="Spatafora J."/>
            <person name="Crous P."/>
            <person name="Grigoriev I."/>
        </authorList>
    </citation>
    <scope>NUCLEOTIDE SEQUENCE</scope>
    <source>
        <strain evidence="2">Tuck. ex Michener</strain>
    </source>
</reference>
<evidence type="ECO:0000313" key="3">
    <source>
        <dbReference type="Proteomes" id="UP000800092"/>
    </source>
</evidence>
<protein>
    <recommendedName>
        <fullName evidence="4">Secreted protein</fullName>
    </recommendedName>
</protein>
<evidence type="ECO:0000256" key="1">
    <source>
        <dbReference type="SAM" id="SignalP"/>
    </source>
</evidence>
<dbReference type="AlphaFoldDB" id="A0A6A6HNM5"/>
<dbReference type="EMBL" id="ML991773">
    <property type="protein sequence ID" value="KAF2239070.1"/>
    <property type="molecule type" value="Genomic_DNA"/>
</dbReference>
<evidence type="ECO:0000313" key="2">
    <source>
        <dbReference type="EMBL" id="KAF2239070.1"/>
    </source>
</evidence>
<feature type="chain" id="PRO_5025608518" description="Secreted protein" evidence="1">
    <location>
        <begin position="28"/>
        <end position="117"/>
    </location>
</feature>